<gene>
    <name evidence="2" type="ORF">LSH36_256g03012</name>
</gene>
<feature type="domain" description="EF-hand" evidence="1">
    <location>
        <begin position="42"/>
        <end position="77"/>
    </location>
</feature>
<dbReference type="AlphaFoldDB" id="A0AAD9N5A3"/>
<keyword evidence="3" id="KW-1185">Reference proteome</keyword>
<comment type="caution">
    <text evidence="2">The sequence shown here is derived from an EMBL/GenBank/DDBJ whole genome shotgun (WGS) entry which is preliminary data.</text>
</comment>
<evidence type="ECO:0000313" key="2">
    <source>
        <dbReference type="EMBL" id="KAK2154824.1"/>
    </source>
</evidence>
<dbReference type="Proteomes" id="UP001208570">
    <property type="component" value="Unassembled WGS sequence"/>
</dbReference>
<evidence type="ECO:0000313" key="3">
    <source>
        <dbReference type="Proteomes" id="UP001208570"/>
    </source>
</evidence>
<dbReference type="PROSITE" id="PS50222">
    <property type="entry name" value="EF_HAND_2"/>
    <property type="match status" value="1"/>
</dbReference>
<dbReference type="InterPro" id="IPR002048">
    <property type="entry name" value="EF_hand_dom"/>
</dbReference>
<reference evidence="2" key="1">
    <citation type="journal article" date="2023" name="Mol. Biol. Evol.">
        <title>Third-Generation Sequencing Reveals the Adaptive Role of the Epigenome in Three Deep-Sea Polychaetes.</title>
        <authorList>
            <person name="Perez M."/>
            <person name="Aroh O."/>
            <person name="Sun Y."/>
            <person name="Lan Y."/>
            <person name="Juniper S.K."/>
            <person name="Young C.R."/>
            <person name="Angers B."/>
            <person name="Qian P.Y."/>
        </authorList>
    </citation>
    <scope>NUCLEOTIDE SEQUENCE</scope>
    <source>
        <strain evidence="2">P08H-3</strain>
    </source>
</reference>
<dbReference type="GO" id="GO:0005509">
    <property type="term" value="F:calcium ion binding"/>
    <property type="evidence" value="ECO:0007669"/>
    <property type="project" value="InterPro"/>
</dbReference>
<name>A0AAD9N5A3_9ANNE</name>
<accession>A0AAD9N5A3</accession>
<dbReference type="Gene3D" id="1.10.238.10">
    <property type="entry name" value="EF-hand"/>
    <property type="match status" value="1"/>
</dbReference>
<proteinExistence type="predicted"/>
<protein>
    <recommendedName>
        <fullName evidence="1">EF-hand domain-containing protein</fullName>
    </recommendedName>
</protein>
<evidence type="ECO:0000259" key="1">
    <source>
        <dbReference type="PROSITE" id="PS50222"/>
    </source>
</evidence>
<dbReference type="SUPFAM" id="SSF47473">
    <property type="entry name" value="EF-hand"/>
    <property type="match status" value="1"/>
</dbReference>
<organism evidence="2 3">
    <name type="scientific">Paralvinella palmiformis</name>
    <dbReference type="NCBI Taxonomy" id="53620"/>
    <lineage>
        <taxon>Eukaryota</taxon>
        <taxon>Metazoa</taxon>
        <taxon>Spiralia</taxon>
        <taxon>Lophotrochozoa</taxon>
        <taxon>Annelida</taxon>
        <taxon>Polychaeta</taxon>
        <taxon>Sedentaria</taxon>
        <taxon>Canalipalpata</taxon>
        <taxon>Terebellida</taxon>
        <taxon>Terebelliformia</taxon>
        <taxon>Alvinellidae</taxon>
        <taxon>Paralvinella</taxon>
    </lineage>
</organism>
<dbReference type="Pfam" id="PF13499">
    <property type="entry name" value="EF-hand_7"/>
    <property type="match status" value="1"/>
</dbReference>
<dbReference type="InterPro" id="IPR011992">
    <property type="entry name" value="EF-hand-dom_pair"/>
</dbReference>
<sequence>MLCSIVRGRAIFERRLVTMRDMGRCSEWNELRKVFSQLGQEMTPEEVDAMVKANDKDGKGCLTYDEFVNSVYPTVREVEASDDEE</sequence>
<dbReference type="EMBL" id="JAODUP010000256">
    <property type="protein sequence ID" value="KAK2154824.1"/>
    <property type="molecule type" value="Genomic_DNA"/>
</dbReference>